<feature type="transmembrane region" description="Helical" evidence="6">
    <location>
        <begin position="15"/>
        <end position="34"/>
    </location>
</feature>
<keyword evidence="4 6" id="KW-0472">Membrane</keyword>
<dbReference type="Proteomes" id="UP000800036">
    <property type="component" value="Unassembled WGS sequence"/>
</dbReference>
<dbReference type="Pfam" id="PF20684">
    <property type="entry name" value="Fung_rhodopsin"/>
    <property type="match status" value="1"/>
</dbReference>
<dbReference type="PANTHER" id="PTHR33048">
    <property type="entry name" value="PTH11-LIKE INTEGRAL MEMBRANE PROTEIN (AFU_ORTHOLOGUE AFUA_5G11245)"/>
    <property type="match status" value="1"/>
</dbReference>
<dbReference type="InterPro" id="IPR049326">
    <property type="entry name" value="Rhodopsin_dom_fungi"/>
</dbReference>
<evidence type="ECO:0000256" key="1">
    <source>
        <dbReference type="ARBA" id="ARBA00004141"/>
    </source>
</evidence>
<protein>
    <recommendedName>
        <fullName evidence="7">Rhodopsin domain-containing protein</fullName>
    </recommendedName>
</protein>
<evidence type="ECO:0000256" key="2">
    <source>
        <dbReference type="ARBA" id="ARBA00022692"/>
    </source>
</evidence>
<evidence type="ECO:0000256" key="4">
    <source>
        <dbReference type="ARBA" id="ARBA00023136"/>
    </source>
</evidence>
<feature type="domain" description="Rhodopsin" evidence="7">
    <location>
        <begin position="32"/>
        <end position="216"/>
    </location>
</feature>
<dbReference type="AlphaFoldDB" id="A0A6A5VQI3"/>
<keyword evidence="2 6" id="KW-0812">Transmembrane</keyword>
<reference evidence="8" key="1">
    <citation type="journal article" date="2020" name="Stud. Mycol.">
        <title>101 Dothideomycetes genomes: a test case for predicting lifestyles and emergence of pathogens.</title>
        <authorList>
            <person name="Haridas S."/>
            <person name="Albert R."/>
            <person name="Binder M."/>
            <person name="Bloem J."/>
            <person name="Labutti K."/>
            <person name="Salamov A."/>
            <person name="Andreopoulos B."/>
            <person name="Baker S."/>
            <person name="Barry K."/>
            <person name="Bills G."/>
            <person name="Bluhm B."/>
            <person name="Cannon C."/>
            <person name="Castanera R."/>
            <person name="Culley D."/>
            <person name="Daum C."/>
            <person name="Ezra D."/>
            <person name="Gonzalez J."/>
            <person name="Henrissat B."/>
            <person name="Kuo A."/>
            <person name="Liang C."/>
            <person name="Lipzen A."/>
            <person name="Lutzoni F."/>
            <person name="Magnuson J."/>
            <person name="Mondo S."/>
            <person name="Nolan M."/>
            <person name="Ohm R."/>
            <person name="Pangilinan J."/>
            <person name="Park H.-J."/>
            <person name="Ramirez L."/>
            <person name="Alfaro M."/>
            <person name="Sun H."/>
            <person name="Tritt A."/>
            <person name="Yoshinaga Y."/>
            <person name="Zwiers L.-H."/>
            <person name="Turgeon B."/>
            <person name="Goodwin S."/>
            <person name="Spatafora J."/>
            <person name="Crous P."/>
            <person name="Grigoriev I."/>
        </authorList>
    </citation>
    <scope>NUCLEOTIDE SEQUENCE</scope>
    <source>
        <strain evidence="8">CBS 107.79</strain>
    </source>
</reference>
<comment type="subcellular location">
    <subcellularLocation>
        <location evidence="1">Membrane</location>
        <topology evidence="1">Multi-pass membrane protein</topology>
    </subcellularLocation>
</comment>
<dbReference type="PANTHER" id="PTHR33048:SF47">
    <property type="entry name" value="INTEGRAL MEMBRANE PROTEIN-RELATED"/>
    <property type="match status" value="1"/>
</dbReference>
<comment type="similarity">
    <text evidence="5">Belongs to the SAT4 family.</text>
</comment>
<evidence type="ECO:0000313" key="9">
    <source>
        <dbReference type="Proteomes" id="UP000800036"/>
    </source>
</evidence>
<dbReference type="EMBL" id="ML976659">
    <property type="protein sequence ID" value="KAF1979058.1"/>
    <property type="molecule type" value="Genomic_DNA"/>
</dbReference>
<keyword evidence="3 6" id="KW-1133">Transmembrane helix</keyword>
<evidence type="ECO:0000256" key="3">
    <source>
        <dbReference type="ARBA" id="ARBA00022989"/>
    </source>
</evidence>
<evidence type="ECO:0000259" key="7">
    <source>
        <dbReference type="Pfam" id="PF20684"/>
    </source>
</evidence>
<dbReference type="GO" id="GO:0016020">
    <property type="term" value="C:membrane"/>
    <property type="evidence" value="ECO:0007669"/>
    <property type="project" value="UniProtKB-SubCell"/>
</dbReference>
<organism evidence="8 9">
    <name type="scientific">Bimuria novae-zelandiae CBS 107.79</name>
    <dbReference type="NCBI Taxonomy" id="1447943"/>
    <lineage>
        <taxon>Eukaryota</taxon>
        <taxon>Fungi</taxon>
        <taxon>Dikarya</taxon>
        <taxon>Ascomycota</taxon>
        <taxon>Pezizomycotina</taxon>
        <taxon>Dothideomycetes</taxon>
        <taxon>Pleosporomycetidae</taxon>
        <taxon>Pleosporales</taxon>
        <taxon>Massarineae</taxon>
        <taxon>Didymosphaeriaceae</taxon>
        <taxon>Bimuria</taxon>
    </lineage>
</organism>
<sequence>MAPTFHVDTSQSRTLLIAPAVFLAVAALSVFLRFRSRAKRKQRLLWDDWLCATSLILSFGCYASIIVCVVYGGLGKTITMLEPEQIPTVFKALFSISVLWATTVSTVQIAILCLYTRIFTAIPWHRNACHAAMITVFCWWTSTFVTTITTCIPVESFWNPMIPGKFINLKVFCIASGLLHVFLDIFILTFPLPMIWGLNTKRSNKITVSAAFLIGLL</sequence>
<evidence type="ECO:0000313" key="8">
    <source>
        <dbReference type="EMBL" id="KAF1979058.1"/>
    </source>
</evidence>
<feature type="transmembrane region" description="Helical" evidence="6">
    <location>
        <begin position="92"/>
        <end position="116"/>
    </location>
</feature>
<dbReference type="OrthoDB" id="10017208at2759"/>
<feature type="transmembrane region" description="Helical" evidence="6">
    <location>
        <begin position="169"/>
        <end position="196"/>
    </location>
</feature>
<accession>A0A6A5VQI3</accession>
<feature type="transmembrane region" description="Helical" evidence="6">
    <location>
        <begin position="46"/>
        <end position="72"/>
    </location>
</feature>
<evidence type="ECO:0000256" key="6">
    <source>
        <dbReference type="SAM" id="Phobius"/>
    </source>
</evidence>
<feature type="transmembrane region" description="Helical" evidence="6">
    <location>
        <begin position="128"/>
        <end position="149"/>
    </location>
</feature>
<keyword evidence="9" id="KW-1185">Reference proteome</keyword>
<proteinExistence type="inferred from homology"/>
<evidence type="ECO:0000256" key="5">
    <source>
        <dbReference type="ARBA" id="ARBA00038359"/>
    </source>
</evidence>
<gene>
    <name evidence="8" type="ORF">BU23DRAFT_647833</name>
</gene>
<dbReference type="InterPro" id="IPR052337">
    <property type="entry name" value="SAT4-like"/>
</dbReference>
<name>A0A6A5VQI3_9PLEO</name>